<keyword evidence="1" id="KW-0472">Membrane</keyword>
<feature type="transmembrane region" description="Helical" evidence="1">
    <location>
        <begin position="32"/>
        <end position="54"/>
    </location>
</feature>
<proteinExistence type="predicted"/>
<comment type="caution">
    <text evidence="2">The sequence shown here is derived from an EMBL/GenBank/DDBJ whole genome shotgun (WGS) entry which is preliminary data.</text>
</comment>
<dbReference type="PANTHER" id="PTHR34821:SF2">
    <property type="entry name" value="INNER MEMBRANE PROTEIN YDCZ"/>
    <property type="match status" value="1"/>
</dbReference>
<evidence type="ECO:0000313" key="2">
    <source>
        <dbReference type="EMBL" id="MDD0824226.1"/>
    </source>
</evidence>
<protein>
    <submittedName>
        <fullName evidence="2">DMT family transporter</fullName>
    </submittedName>
</protein>
<keyword evidence="1" id="KW-0812">Transmembrane</keyword>
<dbReference type="InterPro" id="IPR006750">
    <property type="entry name" value="YdcZ"/>
</dbReference>
<evidence type="ECO:0000313" key="3">
    <source>
        <dbReference type="Proteomes" id="UP001221909"/>
    </source>
</evidence>
<feature type="transmembrane region" description="Helical" evidence="1">
    <location>
        <begin position="95"/>
        <end position="118"/>
    </location>
</feature>
<evidence type="ECO:0000256" key="1">
    <source>
        <dbReference type="SAM" id="Phobius"/>
    </source>
</evidence>
<dbReference type="Pfam" id="PF04657">
    <property type="entry name" value="DMT_YdcZ"/>
    <property type="match status" value="2"/>
</dbReference>
<feature type="transmembrane region" description="Helical" evidence="1">
    <location>
        <begin position="230"/>
        <end position="250"/>
    </location>
</feature>
<accession>A0ABT5MRY2</accession>
<feature type="transmembrane region" description="Helical" evidence="1">
    <location>
        <begin position="193"/>
        <end position="214"/>
    </location>
</feature>
<sequence>MITFIIGILAGVGIAFQSAVNARLRLHLGSPFLTSLVSFSVGLTFLFTLSLLLNKPLQFHQNIFEIAPFWAWTGGFLGMIALTINVLIFPKLGGVQTAVMPILGQVIMGILIDSFGWLNAPQIAFSGNRILGIALVLLGVFVAVVLPNLRTLKNKTGGNELWLWRAVGVLGGISMATQAAVNGELGNVLGSPLSSAIVSFLVGTLGLLFVVIFYEKSVVNLVKSTKEQPFWMWLGGVLAGSFIFASVWLVPQIGTGSVVMLMLLGLISGSILVDRFGLFSVVKKAILPSQIIGIVLLLAGVACIRVF</sequence>
<name>A0ABT5MRY2_9PAST</name>
<dbReference type="PANTHER" id="PTHR34821">
    <property type="entry name" value="INNER MEMBRANE PROTEIN YDCZ"/>
    <property type="match status" value="1"/>
</dbReference>
<feature type="transmembrane region" description="Helical" evidence="1">
    <location>
        <begin position="161"/>
        <end position="181"/>
    </location>
</feature>
<feature type="transmembrane region" description="Helical" evidence="1">
    <location>
        <begin position="257"/>
        <end position="273"/>
    </location>
</feature>
<gene>
    <name evidence="2" type="ORF">PTQ27_07090</name>
</gene>
<dbReference type="EMBL" id="JAQSJE010000007">
    <property type="protein sequence ID" value="MDD0824226.1"/>
    <property type="molecule type" value="Genomic_DNA"/>
</dbReference>
<feature type="transmembrane region" description="Helical" evidence="1">
    <location>
        <begin position="130"/>
        <end position="149"/>
    </location>
</feature>
<feature type="transmembrane region" description="Helical" evidence="1">
    <location>
        <begin position="285"/>
        <end position="304"/>
    </location>
</feature>
<feature type="transmembrane region" description="Helical" evidence="1">
    <location>
        <begin position="66"/>
        <end position="89"/>
    </location>
</feature>
<dbReference type="RefSeq" id="WP_273749204.1">
    <property type="nucleotide sequence ID" value="NZ_JAQSJE010000007.1"/>
</dbReference>
<organism evidence="2 3">
    <name type="scientific">Mannheimia cairinae</name>
    <dbReference type="NCBI Taxonomy" id="3025936"/>
    <lineage>
        <taxon>Bacteria</taxon>
        <taxon>Pseudomonadati</taxon>
        <taxon>Pseudomonadota</taxon>
        <taxon>Gammaproteobacteria</taxon>
        <taxon>Pasteurellales</taxon>
        <taxon>Pasteurellaceae</taxon>
        <taxon>Mannheimia</taxon>
    </lineage>
</organism>
<dbReference type="Proteomes" id="UP001221909">
    <property type="component" value="Unassembled WGS sequence"/>
</dbReference>
<keyword evidence="3" id="KW-1185">Reference proteome</keyword>
<keyword evidence="1" id="KW-1133">Transmembrane helix</keyword>
<reference evidence="2 3" key="1">
    <citation type="submission" date="2023-02" db="EMBL/GenBank/DDBJ databases">
        <title>Mannheimia cairiniae sp. nov., a novel species of Mannheimia obtained from moscovy ducks (Cairina moschata) and reclassification of Mannheimia ovis as heterotypic synonym of Mannheimia pernigra.</title>
        <authorList>
            <person name="Christensen H."/>
        </authorList>
    </citation>
    <scope>NUCLEOTIDE SEQUENCE [LARGE SCALE GENOMIC DNA]</scope>
    <source>
        <strain evidence="2 3">AT1</strain>
    </source>
</reference>